<dbReference type="GO" id="GO:0006508">
    <property type="term" value="P:proteolysis"/>
    <property type="evidence" value="ECO:0007669"/>
    <property type="project" value="InterPro"/>
</dbReference>
<name>A0A8A4Z7P1_9MICO</name>
<dbReference type="InterPro" id="IPR003709">
    <property type="entry name" value="VanY-like_core_dom"/>
</dbReference>
<dbReference type="PANTHER" id="PTHR34385:SF1">
    <property type="entry name" value="PEPTIDOGLYCAN L-ALANYL-D-GLUTAMATE ENDOPEPTIDASE CWLK"/>
    <property type="match status" value="1"/>
</dbReference>
<dbReference type="InterPro" id="IPR009045">
    <property type="entry name" value="Zn_M74/Hedgehog-like"/>
</dbReference>
<evidence type="ECO:0000259" key="1">
    <source>
        <dbReference type="Pfam" id="PF02557"/>
    </source>
</evidence>
<dbReference type="AlphaFoldDB" id="A0A8A4Z7P1"/>
<dbReference type="GO" id="GO:0008233">
    <property type="term" value="F:peptidase activity"/>
    <property type="evidence" value="ECO:0007669"/>
    <property type="project" value="InterPro"/>
</dbReference>
<dbReference type="EMBL" id="CP071868">
    <property type="protein sequence ID" value="QTE27862.1"/>
    <property type="molecule type" value="Genomic_DNA"/>
</dbReference>
<organism evidence="2 3">
    <name type="scientific">Pengzhenrongella sicca</name>
    <dbReference type="NCBI Taxonomy" id="2819238"/>
    <lineage>
        <taxon>Bacteria</taxon>
        <taxon>Bacillati</taxon>
        <taxon>Actinomycetota</taxon>
        <taxon>Actinomycetes</taxon>
        <taxon>Micrococcales</taxon>
        <taxon>Pengzhenrongella</taxon>
    </lineage>
</organism>
<protein>
    <submittedName>
        <fullName evidence="2">M15 family metallopeptidase</fullName>
    </submittedName>
</protein>
<gene>
    <name evidence="2" type="ORF">J4E96_10560</name>
</gene>
<proteinExistence type="predicted"/>
<dbReference type="CDD" id="cd14814">
    <property type="entry name" value="Peptidase_M15"/>
    <property type="match status" value="1"/>
</dbReference>
<keyword evidence="3" id="KW-1185">Reference proteome</keyword>
<sequence>MDGIAAISTRITQIQTALASFTPRTATATAGTAAAAFASALASEVAIGAATPAASGALTADGAPAELAAYGNGQIPAAALDEIGSTGHRLWAPASGAFERLSAAAAADGVAITITDSYRSYASQVDVADRKGLYSNGGLAAVPGTSDHGWGRSLDLGLDASALAWMRENAARYGFAEDTPRETWHWTYSS</sequence>
<accession>A0A8A4Z7P1</accession>
<dbReference type="Gene3D" id="3.30.1380.10">
    <property type="match status" value="1"/>
</dbReference>
<dbReference type="KEGG" id="psic:J4E96_10560"/>
<dbReference type="InterPro" id="IPR052179">
    <property type="entry name" value="DD-CPase-like"/>
</dbReference>
<dbReference type="PANTHER" id="PTHR34385">
    <property type="entry name" value="D-ALANYL-D-ALANINE CARBOXYPEPTIDASE"/>
    <property type="match status" value="1"/>
</dbReference>
<evidence type="ECO:0000313" key="3">
    <source>
        <dbReference type="Proteomes" id="UP000663937"/>
    </source>
</evidence>
<dbReference type="Pfam" id="PF02557">
    <property type="entry name" value="VanY"/>
    <property type="match status" value="1"/>
</dbReference>
<dbReference type="Proteomes" id="UP000663937">
    <property type="component" value="Chromosome"/>
</dbReference>
<feature type="domain" description="D-alanyl-D-alanine carboxypeptidase-like core" evidence="1">
    <location>
        <begin position="89"/>
        <end position="188"/>
    </location>
</feature>
<evidence type="ECO:0000313" key="2">
    <source>
        <dbReference type="EMBL" id="QTE27862.1"/>
    </source>
</evidence>
<dbReference type="SUPFAM" id="SSF55166">
    <property type="entry name" value="Hedgehog/DD-peptidase"/>
    <property type="match status" value="1"/>
</dbReference>
<reference evidence="2" key="1">
    <citation type="submission" date="2021-03" db="EMBL/GenBank/DDBJ databases">
        <title>Pengzhenrongella sicca gen. nov., sp. nov., a new member of suborder Micrococcineae isolated from High-Arctic tundra soil.</title>
        <authorList>
            <person name="Peng F."/>
        </authorList>
    </citation>
    <scope>NUCLEOTIDE SEQUENCE</scope>
    <source>
        <strain evidence="2">LRZ-2</strain>
    </source>
</reference>
<dbReference type="RefSeq" id="WP_227422079.1">
    <property type="nucleotide sequence ID" value="NZ_CP071868.1"/>
</dbReference>